<dbReference type="Proteomes" id="UP000006322">
    <property type="component" value="Unassembled WGS sequence"/>
</dbReference>
<dbReference type="PROSITE" id="PS50943">
    <property type="entry name" value="HTH_CROC1"/>
    <property type="match status" value="1"/>
</dbReference>
<gene>
    <name evidence="2" type="ORF">GPLA_0805</name>
</gene>
<feature type="domain" description="HTH cro/C1-type" evidence="1">
    <location>
        <begin position="17"/>
        <end position="72"/>
    </location>
</feature>
<dbReference type="SMART" id="SM00530">
    <property type="entry name" value="HTH_XRE"/>
    <property type="match status" value="1"/>
</dbReference>
<dbReference type="CDD" id="cd00093">
    <property type="entry name" value="HTH_XRE"/>
    <property type="match status" value="1"/>
</dbReference>
<dbReference type="RefSeq" id="WP_007103525.1">
    <property type="nucleotide sequence ID" value="NZ_BAER01000023.1"/>
</dbReference>
<organism evidence="2 3">
    <name type="scientific">Paraglaciecola polaris LMG 21857</name>
    <dbReference type="NCBI Taxonomy" id="1129793"/>
    <lineage>
        <taxon>Bacteria</taxon>
        <taxon>Pseudomonadati</taxon>
        <taxon>Pseudomonadota</taxon>
        <taxon>Gammaproteobacteria</taxon>
        <taxon>Alteromonadales</taxon>
        <taxon>Alteromonadaceae</taxon>
        <taxon>Paraglaciecola</taxon>
    </lineage>
</organism>
<evidence type="ECO:0000313" key="2">
    <source>
        <dbReference type="EMBL" id="GAC31721.1"/>
    </source>
</evidence>
<evidence type="ECO:0000259" key="1">
    <source>
        <dbReference type="PROSITE" id="PS50943"/>
    </source>
</evidence>
<dbReference type="AlphaFoldDB" id="K6Z694"/>
<accession>K6Z694</accession>
<evidence type="ECO:0000313" key="3">
    <source>
        <dbReference type="Proteomes" id="UP000006322"/>
    </source>
</evidence>
<dbReference type="EMBL" id="BAER01000023">
    <property type="protein sequence ID" value="GAC31721.1"/>
    <property type="molecule type" value="Genomic_DNA"/>
</dbReference>
<comment type="caution">
    <text evidence="2">The sequence shown here is derived from an EMBL/GenBank/DDBJ whole genome shotgun (WGS) entry which is preliminary data.</text>
</comment>
<dbReference type="InterPro" id="IPR001387">
    <property type="entry name" value="Cro/C1-type_HTH"/>
</dbReference>
<dbReference type="STRING" id="1129793.GPLA_0805"/>
<dbReference type="Pfam" id="PF01381">
    <property type="entry name" value="HTH_3"/>
    <property type="match status" value="1"/>
</dbReference>
<dbReference type="InterPro" id="IPR010982">
    <property type="entry name" value="Lambda_DNA-bd_dom_sf"/>
</dbReference>
<sequence>MFKSTNHQDYLKLIAWLKRSRLEKGLTVRQLGELLDEPFQFVSKIENGQRNLSVHEYVQYCEALGIEVEGGLKILRK</sequence>
<dbReference type="SUPFAM" id="SSF47413">
    <property type="entry name" value="lambda repressor-like DNA-binding domains"/>
    <property type="match status" value="1"/>
</dbReference>
<name>K6Z694_9ALTE</name>
<protein>
    <submittedName>
        <fullName evidence="2">XRE family transcriptional regulator</fullName>
    </submittedName>
</protein>
<dbReference type="Gene3D" id="1.10.260.40">
    <property type="entry name" value="lambda repressor-like DNA-binding domains"/>
    <property type="match status" value="1"/>
</dbReference>
<dbReference type="GO" id="GO:0003677">
    <property type="term" value="F:DNA binding"/>
    <property type="evidence" value="ECO:0007669"/>
    <property type="project" value="InterPro"/>
</dbReference>
<proteinExistence type="predicted"/>
<reference evidence="3" key="1">
    <citation type="journal article" date="2014" name="Environ. Microbiol.">
        <title>Comparative genomics of the marine bacterial genus Glaciecola reveals the high degree of genomic diversity and genomic characteristic for cold adaptation.</title>
        <authorList>
            <person name="Qin Q.L."/>
            <person name="Xie B.B."/>
            <person name="Yu Y."/>
            <person name="Shu Y.L."/>
            <person name="Rong J.C."/>
            <person name="Zhang Y.J."/>
            <person name="Zhao D.L."/>
            <person name="Chen X.L."/>
            <person name="Zhang X.Y."/>
            <person name="Chen B."/>
            <person name="Zhou B.C."/>
            <person name="Zhang Y.Z."/>
        </authorList>
    </citation>
    <scope>NUCLEOTIDE SEQUENCE [LARGE SCALE GENOMIC DNA]</scope>
    <source>
        <strain evidence="3">LMG 21857</strain>
    </source>
</reference>
<keyword evidence="3" id="KW-1185">Reference proteome</keyword>